<dbReference type="InterPro" id="IPR043128">
    <property type="entry name" value="Rev_trsase/Diguanyl_cyclase"/>
</dbReference>
<dbReference type="Gene3D" id="3.10.10.10">
    <property type="entry name" value="HIV Type 1 Reverse Transcriptase, subunit A, domain 1"/>
    <property type="match status" value="1"/>
</dbReference>
<dbReference type="InterPro" id="IPR050951">
    <property type="entry name" value="Retrovirus_Pol_polyprotein"/>
</dbReference>
<comment type="caution">
    <text evidence="1">The sequence shown here is derived from an EMBL/GenBank/DDBJ whole genome shotgun (WGS) entry which is preliminary data.</text>
</comment>
<accession>A0A8X6T1L4</accession>
<name>A0A8X6T1L4_NEPPI</name>
<dbReference type="EMBL" id="BMAW01000935">
    <property type="protein sequence ID" value="GFS71573.1"/>
    <property type="molecule type" value="Genomic_DNA"/>
</dbReference>
<dbReference type="Gene3D" id="3.30.70.270">
    <property type="match status" value="1"/>
</dbReference>
<evidence type="ECO:0000313" key="1">
    <source>
        <dbReference type="EMBL" id="GFS71573.1"/>
    </source>
</evidence>
<keyword evidence="2" id="KW-1185">Reference proteome</keyword>
<dbReference type="PANTHER" id="PTHR37984">
    <property type="entry name" value="PROTEIN CBG26694"/>
    <property type="match status" value="1"/>
</dbReference>
<evidence type="ECO:0000313" key="2">
    <source>
        <dbReference type="Proteomes" id="UP000887013"/>
    </source>
</evidence>
<dbReference type="OrthoDB" id="430238at2759"/>
<protein>
    <submittedName>
        <fullName evidence="1">Transposon Ty3-G Gag-Pol polyprotein</fullName>
    </submittedName>
</protein>
<dbReference type="Proteomes" id="UP000887013">
    <property type="component" value="Unassembled WGS sequence"/>
</dbReference>
<organism evidence="1 2">
    <name type="scientific">Nephila pilipes</name>
    <name type="common">Giant wood spider</name>
    <name type="synonym">Nephila maculata</name>
    <dbReference type="NCBI Taxonomy" id="299642"/>
    <lineage>
        <taxon>Eukaryota</taxon>
        <taxon>Metazoa</taxon>
        <taxon>Ecdysozoa</taxon>
        <taxon>Arthropoda</taxon>
        <taxon>Chelicerata</taxon>
        <taxon>Arachnida</taxon>
        <taxon>Araneae</taxon>
        <taxon>Araneomorphae</taxon>
        <taxon>Entelegynae</taxon>
        <taxon>Araneoidea</taxon>
        <taxon>Nephilidae</taxon>
        <taxon>Nephila</taxon>
    </lineage>
</organism>
<dbReference type="InterPro" id="IPR043502">
    <property type="entry name" value="DNA/RNA_pol_sf"/>
</dbReference>
<sequence>MTRHRIDTGNHLPIKQHPKRLPFNNQEEVANLLMEMQQNDIIKPSESSGASPIAVVRKKDGCTFEDNLRNIRMVLRKLKMATLKLNLSKCNLFRREVDSLGRIISAEVRIDPEKISAVKDWSRPEDVHLVTEAKKKFL</sequence>
<dbReference type="PANTHER" id="PTHR37984:SF5">
    <property type="entry name" value="PROTEIN NYNRIN-LIKE"/>
    <property type="match status" value="1"/>
</dbReference>
<reference evidence="1" key="1">
    <citation type="submission" date="2020-08" db="EMBL/GenBank/DDBJ databases">
        <title>Multicomponent nature underlies the extraordinary mechanical properties of spider dragline silk.</title>
        <authorList>
            <person name="Kono N."/>
            <person name="Nakamura H."/>
            <person name="Mori M."/>
            <person name="Yoshida Y."/>
            <person name="Ohtoshi R."/>
            <person name="Malay A.D."/>
            <person name="Moran D.A.P."/>
            <person name="Tomita M."/>
            <person name="Numata K."/>
            <person name="Arakawa K."/>
        </authorList>
    </citation>
    <scope>NUCLEOTIDE SEQUENCE</scope>
</reference>
<gene>
    <name evidence="1" type="primary">TY3B-G_545</name>
    <name evidence="1" type="ORF">NPIL_175061</name>
</gene>
<dbReference type="GO" id="GO:0071897">
    <property type="term" value="P:DNA biosynthetic process"/>
    <property type="evidence" value="ECO:0007669"/>
    <property type="project" value="UniProtKB-ARBA"/>
</dbReference>
<proteinExistence type="predicted"/>
<dbReference type="AlphaFoldDB" id="A0A8X6T1L4"/>
<dbReference type="SUPFAM" id="SSF56672">
    <property type="entry name" value="DNA/RNA polymerases"/>
    <property type="match status" value="1"/>
</dbReference>